<keyword evidence="2" id="KW-0813">Transport</keyword>
<feature type="transmembrane region" description="Helical" evidence="7">
    <location>
        <begin position="173"/>
        <end position="193"/>
    </location>
</feature>
<feature type="transmembrane region" description="Helical" evidence="7">
    <location>
        <begin position="80"/>
        <end position="99"/>
    </location>
</feature>
<dbReference type="RefSeq" id="WP_013044770.1">
    <property type="nucleotide sequence ID" value="NC_014008.1"/>
</dbReference>
<feature type="transmembrane region" description="Helical" evidence="7">
    <location>
        <begin position="350"/>
        <end position="371"/>
    </location>
</feature>
<dbReference type="GO" id="GO:0022857">
    <property type="term" value="F:transmembrane transporter activity"/>
    <property type="evidence" value="ECO:0007669"/>
    <property type="project" value="InterPro"/>
</dbReference>
<feature type="transmembrane region" description="Helical" evidence="7">
    <location>
        <begin position="12"/>
        <end position="37"/>
    </location>
</feature>
<evidence type="ECO:0000256" key="1">
    <source>
        <dbReference type="ARBA" id="ARBA00004651"/>
    </source>
</evidence>
<name>D5EI14_CORAD</name>
<keyword evidence="5 7" id="KW-1133">Transmembrane helix</keyword>
<feature type="transmembrane region" description="Helical" evidence="7">
    <location>
        <begin position="223"/>
        <end position="243"/>
    </location>
</feature>
<dbReference type="PANTHER" id="PTHR43266">
    <property type="entry name" value="MACROLIDE-EFFLUX PROTEIN"/>
    <property type="match status" value="1"/>
</dbReference>
<keyword evidence="6 7" id="KW-0472">Membrane</keyword>
<keyword evidence="3" id="KW-1003">Cell membrane</keyword>
<dbReference type="Pfam" id="PF01553">
    <property type="entry name" value="Acyltransferase"/>
    <property type="match status" value="1"/>
</dbReference>
<gene>
    <name evidence="9" type="ordered locus">Caka_3041</name>
</gene>
<dbReference type="GO" id="GO:0016746">
    <property type="term" value="F:acyltransferase activity"/>
    <property type="evidence" value="ECO:0007669"/>
    <property type="project" value="UniProtKB-KW"/>
</dbReference>
<feature type="transmembrane region" description="Helical" evidence="7">
    <location>
        <begin position="383"/>
        <end position="402"/>
    </location>
</feature>
<dbReference type="Pfam" id="PF07690">
    <property type="entry name" value="MFS_1"/>
    <property type="match status" value="1"/>
</dbReference>
<reference evidence="9 10" key="1">
    <citation type="journal article" date="2010" name="Stand. Genomic Sci.">
        <title>Complete genome sequence of Coraliomargarita akajimensis type strain (04OKA010-24).</title>
        <authorList>
            <person name="Mavromatis K."/>
            <person name="Abt B."/>
            <person name="Brambilla E."/>
            <person name="Lapidus A."/>
            <person name="Copeland A."/>
            <person name="Deshpande S."/>
            <person name="Nolan M."/>
            <person name="Lucas S."/>
            <person name="Tice H."/>
            <person name="Cheng J.F."/>
            <person name="Han C."/>
            <person name="Detter J.C."/>
            <person name="Woyke T."/>
            <person name="Goodwin L."/>
            <person name="Pitluck S."/>
            <person name="Held B."/>
            <person name="Brettin T."/>
            <person name="Tapia R."/>
            <person name="Ivanova N."/>
            <person name="Mikhailova N."/>
            <person name="Pati A."/>
            <person name="Liolios K."/>
            <person name="Chen A."/>
            <person name="Palaniappan K."/>
            <person name="Land M."/>
            <person name="Hauser L."/>
            <person name="Chang Y.J."/>
            <person name="Jeffries C.D."/>
            <person name="Rohde M."/>
            <person name="Goker M."/>
            <person name="Bristow J."/>
            <person name="Eisen J.A."/>
            <person name="Markowitz V."/>
            <person name="Hugenholtz P."/>
            <person name="Klenk H.P."/>
            <person name="Kyrpides N.C."/>
        </authorList>
    </citation>
    <scope>NUCLEOTIDE SEQUENCE [LARGE SCALE GENOMIC DNA]</scope>
    <source>
        <strain evidence="10">DSM 45221 / IAM 15411 / JCM 23193 / KCTC 12865</strain>
    </source>
</reference>
<dbReference type="KEGG" id="caa:Caka_3041"/>
<evidence type="ECO:0000256" key="2">
    <source>
        <dbReference type="ARBA" id="ARBA00022448"/>
    </source>
</evidence>
<dbReference type="OrthoDB" id="9803968at2"/>
<dbReference type="GO" id="GO:0005886">
    <property type="term" value="C:plasma membrane"/>
    <property type="evidence" value="ECO:0007669"/>
    <property type="project" value="UniProtKB-SubCell"/>
</dbReference>
<evidence type="ECO:0000256" key="6">
    <source>
        <dbReference type="ARBA" id="ARBA00023136"/>
    </source>
</evidence>
<keyword evidence="4 7" id="KW-0812">Transmembrane</keyword>
<dbReference type="CDD" id="cd07989">
    <property type="entry name" value="LPLAT_AGPAT-like"/>
    <property type="match status" value="1"/>
</dbReference>
<organism evidence="9 10">
    <name type="scientific">Coraliomargarita akajimensis (strain DSM 45221 / IAM 15411 / JCM 23193 / KCTC 12865 / 04OKA010-24)</name>
    <dbReference type="NCBI Taxonomy" id="583355"/>
    <lineage>
        <taxon>Bacteria</taxon>
        <taxon>Pseudomonadati</taxon>
        <taxon>Verrucomicrobiota</taxon>
        <taxon>Opitutia</taxon>
        <taxon>Puniceicoccales</taxon>
        <taxon>Coraliomargaritaceae</taxon>
        <taxon>Coraliomargarita</taxon>
    </lineage>
</organism>
<feature type="transmembrane region" description="Helical" evidence="7">
    <location>
        <begin position="263"/>
        <end position="281"/>
    </location>
</feature>
<dbReference type="AlphaFoldDB" id="D5EI14"/>
<dbReference type="SUPFAM" id="SSF103473">
    <property type="entry name" value="MFS general substrate transporter"/>
    <property type="match status" value="1"/>
</dbReference>
<evidence type="ECO:0000256" key="3">
    <source>
        <dbReference type="ARBA" id="ARBA00022475"/>
    </source>
</evidence>
<feature type="domain" description="Major facilitator superfamily (MFS) profile" evidence="8">
    <location>
        <begin position="1"/>
        <end position="406"/>
    </location>
</feature>
<evidence type="ECO:0000256" key="4">
    <source>
        <dbReference type="ARBA" id="ARBA00022692"/>
    </source>
</evidence>
<accession>D5EI14</accession>
<dbReference type="InterPro" id="IPR002123">
    <property type="entry name" value="Plipid/glycerol_acylTrfase"/>
</dbReference>
<evidence type="ECO:0000313" key="9">
    <source>
        <dbReference type="EMBL" id="ADE56054.1"/>
    </source>
</evidence>
<feature type="transmembrane region" description="Helical" evidence="7">
    <location>
        <begin position="143"/>
        <end position="161"/>
    </location>
</feature>
<sequence length="611" mass="66947">MPLSKDKLPRSFWWHMATSFGGAMNDNLFKLFMVYALICWKGAEHSASILAMVGVVFSVPFILIAPIAGNFADKFSKRNMIVFLKAVEIGVMAFGILALSLKSEAMLYATMFLMSAQSAFFGPCKFGIIPEQSGPERLSRANGYLQMFTFLAIIAGTVLAPELSLLLDGRHSVAASISLVIAILGFTASLQIAPTRAHPQRTINLNGFQNIWRTLRFTRTDPPLLLALLAVSFFTLVAAYIQLNVLDFGHQHLDLSHEQATRLFLLTAIGIGAGSTLAGWLSGRSIEFGFVPLAASLITLCLIGLGLIAHGQIALAAINMFLLGVAAGLFVVPLEAFIQQRSPEDRRGAVQAANAFLSWLGIFTASGLLYFNASILKLSAQHGFLVIAFGMLVLSVFTIWVLSRYMLRLLLVLLIRIFYRLRISGIEQIPPDSPALLVSNHVSLMDALVILSSYQRHIRMLMSRDFYEKSDKFTQWMVRYGKVILIQDSDNPKKLIQSLKEARKVLNEGHLVCIFAEGGLSEDGTLQPLKPGFERIVKNSDIPIIPLYLNGLWQSVASHKNGEPQINPLKDLRIPISLSYGPALAATSSADEVHAAIARLAKLDDSSSANA</sequence>
<keyword evidence="10" id="KW-1185">Reference proteome</keyword>
<evidence type="ECO:0000313" key="10">
    <source>
        <dbReference type="Proteomes" id="UP000000925"/>
    </source>
</evidence>
<dbReference type="eggNOG" id="COG2814">
    <property type="taxonomic scope" value="Bacteria"/>
</dbReference>
<dbReference type="InterPro" id="IPR036259">
    <property type="entry name" value="MFS_trans_sf"/>
</dbReference>
<evidence type="ECO:0000256" key="7">
    <source>
        <dbReference type="SAM" id="Phobius"/>
    </source>
</evidence>
<dbReference type="EMBL" id="CP001998">
    <property type="protein sequence ID" value="ADE56054.1"/>
    <property type="molecule type" value="Genomic_DNA"/>
</dbReference>
<dbReference type="SUPFAM" id="SSF69593">
    <property type="entry name" value="Glycerol-3-phosphate (1)-acyltransferase"/>
    <property type="match status" value="1"/>
</dbReference>
<dbReference type="SMART" id="SM00563">
    <property type="entry name" value="PlsC"/>
    <property type="match status" value="1"/>
</dbReference>
<keyword evidence="9" id="KW-0808">Transferase</keyword>
<dbReference type="PANTHER" id="PTHR43266:SF2">
    <property type="entry name" value="MAJOR FACILITATOR SUPERFAMILY (MFS) PROFILE DOMAIN-CONTAINING PROTEIN"/>
    <property type="match status" value="1"/>
</dbReference>
<keyword evidence="9" id="KW-0012">Acyltransferase</keyword>
<dbReference type="HOGENOM" id="CLU_029603_0_0_0"/>
<feature type="transmembrane region" description="Helical" evidence="7">
    <location>
        <begin position="105"/>
        <end position="122"/>
    </location>
</feature>
<dbReference type="CDD" id="cd06173">
    <property type="entry name" value="MFS_MefA_like"/>
    <property type="match status" value="1"/>
</dbReference>
<dbReference type="STRING" id="583355.Caka_3041"/>
<evidence type="ECO:0000256" key="5">
    <source>
        <dbReference type="ARBA" id="ARBA00022989"/>
    </source>
</evidence>
<dbReference type="Gene3D" id="1.20.1250.20">
    <property type="entry name" value="MFS general substrate transporter like domains"/>
    <property type="match status" value="1"/>
</dbReference>
<feature type="transmembrane region" description="Helical" evidence="7">
    <location>
        <begin position="49"/>
        <end position="68"/>
    </location>
</feature>
<dbReference type="InterPro" id="IPR011701">
    <property type="entry name" value="MFS"/>
</dbReference>
<feature type="transmembrane region" description="Helical" evidence="7">
    <location>
        <begin position="315"/>
        <end position="338"/>
    </location>
</feature>
<feature type="transmembrane region" description="Helical" evidence="7">
    <location>
        <begin position="288"/>
        <end position="309"/>
    </location>
</feature>
<dbReference type="InterPro" id="IPR020846">
    <property type="entry name" value="MFS_dom"/>
</dbReference>
<dbReference type="Proteomes" id="UP000000925">
    <property type="component" value="Chromosome"/>
</dbReference>
<comment type="subcellular location">
    <subcellularLocation>
        <location evidence="1">Cell membrane</location>
        <topology evidence="1">Multi-pass membrane protein</topology>
    </subcellularLocation>
</comment>
<proteinExistence type="predicted"/>
<dbReference type="eggNOG" id="COG0204">
    <property type="taxonomic scope" value="Bacteria"/>
</dbReference>
<protein>
    <submittedName>
        <fullName evidence="9">Phospholipid/glycerol acyltransferase</fullName>
    </submittedName>
</protein>
<evidence type="ECO:0000259" key="8">
    <source>
        <dbReference type="PROSITE" id="PS50850"/>
    </source>
</evidence>
<dbReference type="PROSITE" id="PS50850">
    <property type="entry name" value="MFS"/>
    <property type="match status" value="1"/>
</dbReference>